<dbReference type="GO" id="GO:0003712">
    <property type="term" value="F:transcription coregulator activity"/>
    <property type="evidence" value="ECO:0007669"/>
    <property type="project" value="TreeGrafter"/>
</dbReference>
<evidence type="ECO:0000256" key="4">
    <source>
        <dbReference type="ARBA" id="ARBA00023015"/>
    </source>
</evidence>
<evidence type="ECO:0000256" key="7">
    <source>
        <dbReference type="ARBA" id="ARBA00023242"/>
    </source>
</evidence>
<dbReference type="InterPro" id="IPR003617">
    <property type="entry name" value="TFIIS/CRSP70_N_sub"/>
</dbReference>
<dbReference type="SMART" id="SM00509">
    <property type="entry name" value="TFS2N"/>
    <property type="match status" value="1"/>
</dbReference>
<dbReference type="GO" id="GO:0010628">
    <property type="term" value="P:positive regulation of gene expression"/>
    <property type="evidence" value="ECO:0007669"/>
    <property type="project" value="TreeGrafter"/>
</dbReference>
<feature type="compositionally biased region" description="Basic residues" evidence="10">
    <location>
        <begin position="326"/>
        <end position="339"/>
    </location>
</feature>
<evidence type="ECO:0000256" key="10">
    <source>
        <dbReference type="SAM" id="MobiDB-lite"/>
    </source>
</evidence>
<dbReference type="PANTHER" id="PTHR15201:SF1">
    <property type="entry name" value="MEDIATOR OF RNA POLYMERASE II TRANSCRIPTION SUBUNIT 26"/>
    <property type="match status" value="1"/>
</dbReference>
<comment type="subcellular location">
    <subcellularLocation>
        <location evidence="1 9">Nucleus</location>
    </subcellularLocation>
</comment>
<dbReference type="SUPFAM" id="SSF47676">
    <property type="entry name" value="Conserved domain common to transcription factors TFIIS, elongin A, CRSP70"/>
    <property type="match status" value="1"/>
</dbReference>
<dbReference type="GO" id="GO:0070847">
    <property type="term" value="C:core mediator complex"/>
    <property type="evidence" value="ECO:0007669"/>
    <property type="project" value="TreeGrafter"/>
</dbReference>
<evidence type="ECO:0000256" key="8">
    <source>
        <dbReference type="ARBA" id="ARBA00031968"/>
    </source>
</evidence>
<evidence type="ECO:0000256" key="5">
    <source>
        <dbReference type="ARBA" id="ARBA00023159"/>
    </source>
</evidence>
<dbReference type="GO" id="GO:0006357">
    <property type="term" value="P:regulation of transcription by RNA polymerase II"/>
    <property type="evidence" value="ECO:0007669"/>
    <property type="project" value="InterPro"/>
</dbReference>
<reference evidence="12" key="1">
    <citation type="submission" date="2022-01" db="EMBL/GenBank/DDBJ databases">
        <authorList>
            <person name="King R."/>
        </authorList>
    </citation>
    <scope>NUCLEOTIDE SEQUENCE</scope>
</reference>
<keyword evidence="7 9" id="KW-0539">Nucleus</keyword>
<feature type="compositionally biased region" description="Low complexity" evidence="10">
    <location>
        <begin position="415"/>
        <end position="432"/>
    </location>
</feature>
<feature type="region of interest" description="Disordered" evidence="10">
    <location>
        <begin position="413"/>
        <end position="442"/>
    </location>
</feature>
<name>A0A9N9MT00_9CUCU</name>
<comment type="similarity">
    <text evidence="2">Belongs to the Mediator complex subunit 26 family.</text>
</comment>
<dbReference type="OrthoDB" id="550309at2759"/>
<dbReference type="InterPro" id="IPR042376">
    <property type="entry name" value="MED26"/>
</dbReference>
<protein>
    <recommendedName>
        <fullName evidence="3">Mediator of RNA polymerase II transcription subunit 26</fullName>
    </recommendedName>
    <alternativeName>
        <fullName evidence="8">Mediator complex subunit 26</fullName>
    </alternativeName>
</protein>
<organism evidence="12 13">
    <name type="scientific">Ceutorhynchus assimilis</name>
    <name type="common">cabbage seed weevil</name>
    <dbReference type="NCBI Taxonomy" id="467358"/>
    <lineage>
        <taxon>Eukaryota</taxon>
        <taxon>Metazoa</taxon>
        <taxon>Ecdysozoa</taxon>
        <taxon>Arthropoda</taxon>
        <taxon>Hexapoda</taxon>
        <taxon>Insecta</taxon>
        <taxon>Pterygota</taxon>
        <taxon>Neoptera</taxon>
        <taxon>Endopterygota</taxon>
        <taxon>Coleoptera</taxon>
        <taxon>Polyphaga</taxon>
        <taxon>Cucujiformia</taxon>
        <taxon>Curculionidae</taxon>
        <taxon>Ceutorhynchinae</taxon>
        <taxon>Ceutorhynchus</taxon>
    </lineage>
</organism>
<dbReference type="Gene3D" id="1.20.930.10">
    <property type="entry name" value="Conserved domain common to transcription factors TFIIS, elongin A, CRSP70"/>
    <property type="match status" value="1"/>
</dbReference>
<keyword evidence="6" id="KW-0804">Transcription</keyword>
<evidence type="ECO:0000256" key="9">
    <source>
        <dbReference type="PROSITE-ProRule" id="PRU00649"/>
    </source>
</evidence>
<evidence type="ECO:0000313" key="13">
    <source>
        <dbReference type="Proteomes" id="UP001152799"/>
    </source>
</evidence>
<evidence type="ECO:0000313" key="12">
    <source>
        <dbReference type="EMBL" id="CAG9770373.1"/>
    </source>
</evidence>
<dbReference type="PANTHER" id="PTHR15201">
    <property type="entry name" value="CRSP70"/>
    <property type="match status" value="1"/>
</dbReference>
<proteinExistence type="inferred from homology"/>
<evidence type="ECO:0000256" key="6">
    <source>
        <dbReference type="ARBA" id="ARBA00023163"/>
    </source>
</evidence>
<dbReference type="AlphaFoldDB" id="A0A9N9MT00"/>
<gene>
    <name evidence="12" type="ORF">CEUTPL_LOCUS10827</name>
</gene>
<evidence type="ECO:0000256" key="1">
    <source>
        <dbReference type="ARBA" id="ARBA00004123"/>
    </source>
</evidence>
<accession>A0A9N9MT00</accession>
<feature type="region of interest" description="Disordered" evidence="10">
    <location>
        <begin position="458"/>
        <end position="494"/>
    </location>
</feature>
<dbReference type="Pfam" id="PF08711">
    <property type="entry name" value="Med26"/>
    <property type="match status" value="1"/>
</dbReference>
<feature type="region of interest" description="Disordered" evidence="10">
    <location>
        <begin position="187"/>
        <end position="240"/>
    </location>
</feature>
<keyword evidence="13" id="KW-1185">Reference proteome</keyword>
<keyword evidence="4" id="KW-0805">Transcription regulation</keyword>
<dbReference type="InterPro" id="IPR035441">
    <property type="entry name" value="TFIIS/LEDGF_dom_sf"/>
</dbReference>
<feature type="compositionally biased region" description="Acidic residues" evidence="10">
    <location>
        <begin position="461"/>
        <end position="485"/>
    </location>
</feature>
<feature type="domain" description="TFIIS N-terminal" evidence="11">
    <location>
        <begin position="7"/>
        <end position="84"/>
    </location>
</feature>
<feature type="region of interest" description="Disordered" evidence="10">
    <location>
        <begin position="307"/>
        <end position="341"/>
    </location>
</feature>
<dbReference type="Proteomes" id="UP001152799">
    <property type="component" value="Chromosome 6"/>
</dbReference>
<dbReference type="EMBL" id="OU892282">
    <property type="protein sequence ID" value="CAG9770373.1"/>
    <property type="molecule type" value="Genomic_DNA"/>
</dbReference>
<evidence type="ECO:0000259" key="11">
    <source>
        <dbReference type="PROSITE" id="PS51319"/>
    </source>
</evidence>
<dbReference type="PROSITE" id="PS51319">
    <property type="entry name" value="TFIIS_N"/>
    <property type="match status" value="1"/>
</dbReference>
<sequence>MQNNVIELTQRLLRALDSNYNVTDMPEVVDIICNLERVAITKELLETTRLGKYINELRRKTNNQELWRRAKELLKKWRSMVLPEVNGQIKVPAPTQPGTLKAATPSMASPPLQGQGLRIPPASAMKVSPPMMVTPKMVSPSLQNRLVGPGVQKLVSPAPRLISPGQRLVSPAQRLVSPQISKKLVSPHNRMVSPGMPVEKPVSPQKMVSPAGQRVSPKLAAQAQSQKVGATSPPLTANADVNLNQVKSKKRQAGEALDSINAKRSRLNGGVTDLDFSDNSNCSFKDGLLSVPVIKQEPKQEVVVINSDSNSSFQERGDPYIDQLQPKKRGRKKGSKNHKNLIDEAETSFTNKLAVSASRGSSKVKTTQEILAGIQSKHSVAALSIAAGLKPPKEDLEEKAAKLTERVSMIDRKLNANANRNKNSQKNKLSSNATKSNERVIESGSVINDRSLLDKLKQEHEDDDDEEIIVDDIESLDSHEEESQETDTAKIKEEPQGIRSLSEKEALALLPPIDRSVLNEMYPDPPCTCRLKENSKPSAFSIGDDEDEDAKQLPPFQIIEDPLCPAKGHFAKQYRIQDISEEKIHRLHEESLPNMNGNWSLGTPRPDSQKIDGLYVNVVPNIYERLDKDLRPFDSFKKYSFSEGEGATSAITNNVIESEEANSDSVIIKSEQDQEAKVVNNSEHNDNNRTEEQKVFREWYECVDRSSYSGETLRILPYCIVD</sequence>
<feature type="compositionally biased region" description="Polar residues" evidence="10">
    <location>
        <begin position="222"/>
        <end position="240"/>
    </location>
</feature>
<evidence type="ECO:0000256" key="3">
    <source>
        <dbReference type="ARBA" id="ARBA00019686"/>
    </source>
</evidence>
<keyword evidence="5" id="KW-0010">Activator</keyword>
<dbReference type="GO" id="GO:0016592">
    <property type="term" value="C:mediator complex"/>
    <property type="evidence" value="ECO:0007669"/>
    <property type="project" value="InterPro"/>
</dbReference>
<dbReference type="InterPro" id="IPR017923">
    <property type="entry name" value="TFIIS_N"/>
</dbReference>
<evidence type="ECO:0000256" key="2">
    <source>
        <dbReference type="ARBA" id="ARBA00009681"/>
    </source>
</evidence>